<evidence type="ECO:0000313" key="2">
    <source>
        <dbReference type="Proteomes" id="UP000270046"/>
    </source>
</evidence>
<gene>
    <name evidence="1" type="ORF">HYN43_009640</name>
</gene>
<sequence length="85" mass="10205">MYLSVLDIKKSDFYNKKSILNNSVSFICYKFDINPCRLERTVFPLKGDRFNSRFMTNILNYIQNAIFMKSHFKIYPLLLVSYFIN</sequence>
<protein>
    <submittedName>
        <fullName evidence="1">Uncharacterized protein</fullName>
    </submittedName>
</protein>
<accession>A0A494VK87</accession>
<name>A0A494VK87_9SPHI</name>
<evidence type="ECO:0000313" key="1">
    <source>
        <dbReference type="EMBL" id="AYL95537.1"/>
    </source>
</evidence>
<dbReference type="AlphaFoldDB" id="A0A494VK87"/>
<reference evidence="1 2" key="1">
    <citation type="submission" date="2018-10" db="EMBL/GenBank/DDBJ databases">
        <title>Genome sequencing of Mucilaginibacter sp. HYN0043.</title>
        <authorList>
            <person name="Kim M."/>
            <person name="Yi H."/>
        </authorList>
    </citation>
    <scope>NUCLEOTIDE SEQUENCE [LARGE SCALE GENOMIC DNA]</scope>
    <source>
        <strain evidence="1 2">HYN0043</strain>
    </source>
</reference>
<dbReference type="Proteomes" id="UP000270046">
    <property type="component" value="Chromosome"/>
</dbReference>
<organism evidence="1 2">
    <name type="scientific">Mucilaginibacter celer</name>
    <dbReference type="NCBI Taxonomy" id="2305508"/>
    <lineage>
        <taxon>Bacteria</taxon>
        <taxon>Pseudomonadati</taxon>
        <taxon>Bacteroidota</taxon>
        <taxon>Sphingobacteriia</taxon>
        <taxon>Sphingobacteriales</taxon>
        <taxon>Sphingobacteriaceae</taxon>
        <taxon>Mucilaginibacter</taxon>
    </lineage>
</organism>
<dbReference type="KEGG" id="muh:HYN43_009640"/>
<keyword evidence="2" id="KW-1185">Reference proteome</keyword>
<proteinExistence type="predicted"/>
<dbReference type="EMBL" id="CP032869">
    <property type="protein sequence ID" value="AYL95537.1"/>
    <property type="molecule type" value="Genomic_DNA"/>
</dbReference>